<sequence>MSWRHIMITQNAKLSVKHHKLVIQQEITSTIPLQDIASIIIEARGVTLTSQLLSQCAEKKIAIFTCDDKILPNGIFNCFHQHSRQLTVITTQFGLTKPFKKRIWQQIVRQKIENQALCLELLGREGANELRLIAKTVESGDTSNREAYAAKLYFQYLFENGFTRRSEDPINRLLNYGYAIMRGAVARCLTNYGFLPSLGIYHDNQLNAFNLADDFMEVLRPLVDLHVAQQESDIWDIETRAALVNLLNIDVSITKEYRSVTVAIEDMVKSFIASSRQNDTSYLKLPELLPMRAHQYE</sequence>
<dbReference type="EMBL" id="JAKTTI010000052">
    <property type="protein sequence ID" value="MCH1627739.1"/>
    <property type="molecule type" value="Genomic_DNA"/>
</dbReference>
<dbReference type="GO" id="GO:0043571">
    <property type="term" value="P:maintenance of CRISPR repeat elements"/>
    <property type="evidence" value="ECO:0007669"/>
    <property type="project" value="UniProtKB-UniRule"/>
</dbReference>
<dbReference type="NCBIfam" id="TIGR00287">
    <property type="entry name" value="cas1"/>
    <property type="match status" value="1"/>
</dbReference>
<comment type="caution">
    <text evidence="11">The sequence shown here is derived from an EMBL/GenBank/DDBJ whole genome shotgun (WGS) entry which is preliminary data.</text>
</comment>
<dbReference type="NCBIfam" id="TIGR03639">
    <property type="entry name" value="cas1_NMENI"/>
    <property type="match status" value="1"/>
</dbReference>
<dbReference type="HAMAP" id="MF_01470">
    <property type="entry name" value="Cas1"/>
    <property type="match status" value="1"/>
</dbReference>
<dbReference type="InterPro" id="IPR002729">
    <property type="entry name" value="CRISPR-assoc_Cas1"/>
</dbReference>
<protein>
    <recommendedName>
        <fullName evidence="10">CRISPR-associated endonuclease Cas1</fullName>
        <ecNumber evidence="10">3.1.-.-</ecNumber>
    </recommendedName>
</protein>
<evidence type="ECO:0000313" key="11">
    <source>
        <dbReference type="EMBL" id="MCH1627739.1"/>
    </source>
</evidence>
<proteinExistence type="inferred from homology"/>
<feature type="binding site" evidence="10">
    <location>
        <position position="202"/>
    </location>
    <ligand>
        <name>Mn(2+)</name>
        <dbReference type="ChEBI" id="CHEBI:29035"/>
    </ligand>
</feature>
<keyword evidence="1 10" id="KW-0540">Nuclease</keyword>
<evidence type="ECO:0000256" key="5">
    <source>
        <dbReference type="ARBA" id="ARBA00022842"/>
    </source>
</evidence>
<keyword evidence="6 10" id="KW-0051">Antiviral defense</keyword>
<evidence type="ECO:0000256" key="8">
    <source>
        <dbReference type="ARBA" id="ARBA00023211"/>
    </source>
</evidence>
<keyword evidence="5 10" id="KW-0460">Magnesium</keyword>
<keyword evidence="2 10" id="KW-0479">Metal-binding</keyword>
<dbReference type="GO" id="GO:0004520">
    <property type="term" value="F:DNA endonuclease activity"/>
    <property type="evidence" value="ECO:0007669"/>
    <property type="project" value="InterPro"/>
</dbReference>
<gene>
    <name evidence="10 11" type="primary">cas1</name>
    <name evidence="11" type="ORF">MJG50_20590</name>
</gene>
<dbReference type="Pfam" id="PF01867">
    <property type="entry name" value="Cas_Cas1"/>
    <property type="match status" value="1"/>
</dbReference>
<keyword evidence="8 10" id="KW-0464">Manganese</keyword>
<dbReference type="Gene3D" id="3.100.10.20">
    <property type="entry name" value="CRISPR-associated endonuclease Cas1, N-terminal domain"/>
    <property type="match status" value="1"/>
</dbReference>
<evidence type="ECO:0000256" key="1">
    <source>
        <dbReference type="ARBA" id="ARBA00022722"/>
    </source>
</evidence>
<dbReference type="GO" id="GO:0016787">
    <property type="term" value="F:hydrolase activity"/>
    <property type="evidence" value="ECO:0007669"/>
    <property type="project" value="UniProtKB-KW"/>
</dbReference>
<comment type="function">
    <text evidence="10">CRISPR (clustered regularly interspaced short palindromic repeat), is an adaptive immune system that provides protection against mobile genetic elements (viruses, transposable elements and conjugative plasmids). CRISPR clusters contain spacers, sequences complementary to antecedent mobile elements, and target invading nucleic acids. CRISPR clusters are transcribed and processed into CRISPR RNA (crRNA). Acts as a dsDNA endonuclease. Involved in the integration of spacer DNA into the CRISPR cassette.</text>
</comment>
<feature type="binding site" evidence="10">
    <location>
        <position position="146"/>
    </location>
    <ligand>
        <name>Mn(2+)</name>
        <dbReference type="ChEBI" id="CHEBI:29035"/>
    </ligand>
</feature>
<evidence type="ECO:0000256" key="9">
    <source>
        <dbReference type="ARBA" id="ARBA00038592"/>
    </source>
</evidence>
<accession>A0AAW5E9R0</accession>
<evidence type="ECO:0000256" key="10">
    <source>
        <dbReference type="HAMAP-Rule" id="MF_01470"/>
    </source>
</evidence>
<dbReference type="EC" id="3.1.-.-" evidence="10"/>
<evidence type="ECO:0000256" key="7">
    <source>
        <dbReference type="ARBA" id="ARBA00023125"/>
    </source>
</evidence>
<comment type="subunit">
    <text evidence="9 10">Homodimer, forms a heterotetramer with a Cas2 homodimer.</text>
</comment>
<dbReference type="InterPro" id="IPR019855">
    <property type="entry name" value="CRISPR-assoc_Cas1_NMENI"/>
</dbReference>
<dbReference type="PANTHER" id="PTHR34353:SF2">
    <property type="entry name" value="CRISPR-ASSOCIATED ENDONUCLEASE CAS1 1"/>
    <property type="match status" value="1"/>
</dbReference>
<evidence type="ECO:0000256" key="3">
    <source>
        <dbReference type="ARBA" id="ARBA00022759"/>
    </source>
</evidence>
<dbReference type="GO" id="GO:0051607">
    <property type="term" value="P:defense response to virus"/>
    <property type="evidence" value="ECO:0007669"/>
    <property type="project" value="UniProtKB-UniRule"/>
</dbReference>
<evidence type="ECO:0000256" key="2">
    <source>
        <dbReference type="ARBA" id="ARBA00022723"/>
    </source>
</evidence>
<comment type="similarity">
    <text evidence="10">Belongs to the CRISPR-associated endonuclease Cas1 family.</text>
</comment>
<keyword evidence="3 10" id="KW-0255">Endonuclease</keyword>
<evidence type="ECO:0000256" key="6">
    <source>
        <dbReference type="ARBA" id="ARBA00023118"/>
    </source>
</evidence>
<dbReference type="RefSeq" id="WP_240257658.1">
    <property type="nucleotide sequence ID" value="NZ_JAKTTI010000052.1"/>
</dbReference>
<dbReference type="InterPro" id="IPR042206">
    <property type="entry name" value="CRISPR-assoc_Cas1_C"/>
</dbReference>
<reference evidence="11" key="1">
    <citation type="submission" date="2022-02" db="EMBL/GenBank/DDBJ databases">
        <title>Fredinandcohnia quinoae sp. nov. isolated from Chenopodium quinoa seeds.</title>
        <authorList>
            <person name="Saati-Santamaria Z."/>
            <person name="Flores-Felix J.D."/>
            <person name="Igual J.M."/>
            <person name="Velazquez E."/>
            <person name="Garcia-Fraile P."/>
            <person name="Martinez-Molina E."/>
        </authorList>
    </citation>
    <scope>NUCLEOTIDE SEQUENCE</scope>
    <source>
        <strain evidence="11">SECRCQ15</strain>
    </source>
</reference>
<feature type="binding site" evidence="10">
    <location>
        <position position="217"/>
    </location>
    <ligand>
        <name>Mn(2+)</name>
        <dbReference type="ChEBI" id="CHEBI:29035"/>
    </ligand>
</feature>
<dbReference type="AlphaFoldDB" id="A0AAW5E9R0"/>
<dbReference type="PANTHER" id="PTHR34353">
    <property type="entry name" value="CRISPR-ASSOCIATED ENDONUCLEASE CAS1 1"/>
    <property type="match status" value="1"/>
</dbReference>
<comment type="cofactor">
    <cofactor evidence="10">
        <name>Mg(2+)</name>
        <dbReference type="ChEBI" id="CHEBI:18420"/>
    </cofactor>
    <cofactor evidence="10">
        <name>Mn(2+)</name>
        <dbReference type="ChEBI" id="CHEBI:29035"/>
    </cofactor>
</comment>
<keyword evidence="4 10" id="KW-0378">Hydrolase</keyword>
<dbReference type="InterPro" id="IPR050646">
    <property type="entry name" value="Cas1"/>
</dbReference>
<dbReference type="Proteomes" id="UP001431131">
    <property type="component" value="Unassembled WGS sequence"/>
</dbReference>
<keyword evidence="7 10" id="KW-0238">DNA-binding</keyword>
<organism evidence="11 12">
    <name type="scientific">Fredinandcohnia quinoae</name>
    <dbReference type="NCBI Taxonomy" id="2918902"/>
    <lineage>
        <taxon>Bacteria</taxon>
        <taxon>Bacillati</taxon>
        <taxon>Bacillota</taxon>
        <taxon>Bacilli</taxon>
        <taxon>Bacillales</taxon>
        <taxon>Bacillaceae</taxon>
        <taxon>Fredinandcohnia</taxon>
    </lineage>
</organism>
<dbReference type="GO" id="GO:0046872">
    <property type="term" value="F:metal ion binding"/>
    <property type="evidence" value="ECO:0007669"/>
    <property type="project" value="UniProtKB-UniRule"/>
</dbReference>
<dbReference type="GO" id="GO:0003677">
    <property type="term" value="F:DNA binding"/>
    <property type="evidence" value="ECO:0007669"/>
    <property type="project" value="UniProtKB-KW"/>
</dbReference>
<evidence type="ECO:0000256" key="4">
    <source>
        <dbReference type="ARBA" id="ARBA00022801"/>
    </source>
</evidence>
<name>A0AAW5E9R0_9BACI</name>
<dbReference type="Gene3D" id="1.20.120.920">
    <property type="entry name" value="CRISPR-associated endonuclease Cas1, C-terminal domain"/>
    <property type="match status" value="1"/>
</dbReference>
<keyword evidence="12" id="KW-1185">Reference proteome</keyword>
<evidence type="ECO:0000313" key="12">
    <source>
        <dbReference type="Proteomes" id="UP001431131"/>
    </source>
</evidence>
<dbReference type="InterPro" id="IPR042211">
    <property type="entry name" value="CRISPR-assoc_Cas1_N"/>
</dbReference>